<gene>
    <name evidence="2" type="ORF">FGO68_gene11716</name>
</gene>
<organism evidence="2 3">
    <name type="scientific">Halteria grandinella</name>
    <dbReference type="NCBI Taxonomy" id="5974"/>
    <lineage>
        <taxon>Eukaryota</taxon>
        <taxon>Sar</taxon>
        <taxon>Alveolata</taxon>
        <taxon>Ciliophora</taxon>
        <taxon>Intramacronucleata</taxon>
        <taxon>Spirotrichea</taxon>
        <taxon>Stichotrichia</taxon>
        <taxon>Sporadotrichida</taxon>
        <taxon>Halteriidae</taxon>
        <taxon>Halteria</taxon>
    </lineage>
</organism>
<reference evidence="2" key="1">
    <citation type="submission" date="2019-06" db="EMBL/GenBank/DDBJ databases">
        <authorList>
            <person name="Zheng W."/>
        </authorList>
    </citation>
    <scope>NUCLEOTIDE SEQUENCE</scope>
    <source>
        <strain evidence="2">QDHG01</strain>
    </source>
</reference>
<feature type="transmembrane region" description="Helical" evidence="1">
    <location>
        <begin position="70"/>
        <end position="89"/>
    </location>
</feature>
<dbReference type="AlphaFoldDB" id="A0A8J8SUX3"/>
<proteinExistence type="predicted"/>
<feature type="transmembrane region" description="Helical" evidence="1">
    <location>
        <begin position="38"/>
        <end position="58"/>
    </location>
</feature>
<name>A0A8J8SUX3_HALGN</name>
<keyword evidence="1" id="KW-0812">Transmembrane</keyword>
<accession>A0A8J8SUX3</accession>
<keyword evidence="1" id="KW-1133">Transmembrane helix</keyword>
<protein>
    <recommendedName>
        <fullName evidence="4">Transmembrane protein</fullName>
    </recommendedName>
</protein>
<keyword evidence="3" id="KW-1185">Reference proteome</keyword>
<sequence length="139" mass="16539">MGVIHQQDFIIYDVGKKFLLSKFLLYSMWVLQFQHFSPLYVTYCLLNISILITCTIQVLNPNFYQTCNLLYLLVYFQSLSNVLCIIEIIQKPESTLTNKQTKVYRKQIVSFCKLRIPNNFNSDKYFDSDRVQLFQQKQP</sequence>
<comment type="caution">
    <text evidence="2">The sequence shown here is derived from an EMBL/GenBank/DDBJ whole genome shotgun (WGS) entry which is preliminary data.</text>
</comment>
<keyword evidence="1" id="KW-0472">Membrane</keyword>
<evidence type="ECO:0000313" key="3">
    <source>
        <dbReference type="Proteomes" id="UP000785679"/>
    </source>
</evidence>
<dbReference type="EMBL" id="RRYP01029743">
    <property type="protein sequence ID" value="TNV71615.1"/>
    <property type="molecule type" value="Genomic_DNA"/>
</dbReference>
<dbReference type="Proteomes" id="UP000785679">
    <property type="component" value="Unassembled WGS sequence"/>
</dbReference>
<evidence type="ECO:0008006" key="4">
    <source>
        <dbReference type="Google" id="ProtNLM"/>
    </source>
</evidence>
<evidence type="ECO:0000313" key="2">
    <source>
        <dbReference type="EMBL" id="TNV71615.1"/>
    </source>
</evidence>
<evidence type="ECO:0000256" key="1">
    <source>
        <dbReference type="SAM" id="Phobius"/>
    </source>
</evidence>